<sequence>MSIERENSRAARYSVVTQEQFDELSKAVRDIQEKFMPIGKAELPENMQLMKELRRGASLTDAMAALQLSARLEAAETSLQRIMGLITTLAASQEKNRELETGGIEKEKSKRRGVKKATSRSLPIKSSASLKTYDLTGEENEGEHIKETDEHVTDEDVPQVVPPNLITYEDLDQAMQELQDSILLTVNCKAAKTAENAESALKTAKNLENKLEGAIHLEDRMNQVEELVAQYVEEINKMDMTLASQMTNYQEELTQMEHDLEMGLEALAEALANTGGDSTAAAELNANFIELQAEFDYSNKRQNELKETQTYLALDLQALWKQIEILRESKSDRDEVADALRDKAGLGALNGLVSLQQFNAVRGDFEKRIGAAYDKFNSQEMIWQKAIDDLLRELDEKGDLAQVIALRDEIYCHIQKLNAKCTAMQEILGEPNAAAISRAIIRDANCLSCSSPANLSSNAESGIPALPEFPKSKRPPTIGAEVKSGPKEDGDHICYPGQPITHTIDPRAHFCHRYCGGAHTMGQGKISRAPIGTNITALQSNKSTAIGTDGRVYVVDEDTGERKPCLPCNQRPSNATNVCSCAPEEADEAPTGPSMDGNAAWDMTEFQAYYVMKVQSDSTPPMPIDSDE</sequence>
<keyword evidence="1" id="KW-0175">Coiled coil</keyword>
<organism evidence="4 5">
    <name type="scientific">Leptidea sinapis</name>
    <dbReference type="NCBI Taxonomy" id="189913"/>
    <lineage>
        <taxon>Eukaryota</taxon>
        <taxon>Metazoa</taxon>
        <taxon>Ecdysozoa</taxon>
        <taxon>Arthropoda</taxon>
        <taxon>Hexapoda</taxon>
        <taxon>Insecta</taxon>
        <taxon>Pterygota</taxon>
        <taxon>Neoptera</taxon>
        <taxon>Endopterygota</taxon>
        <taxon>Lepidoptera</taxon>
        <taxon>Glossata</taxon>
        <taxon>Ditrysia</taxon>
        <taxon>Papilionoidea</taxon>
        <taxon>Pieridae</taxon>
        <taxon>Dismorphiinae</taxon>
        <taxon>Leptidea</taxon>
    </lineage>
</organism>
<reference evidence="4 5" key="1">
    <citation type="submission" date="2017-07" db="EMBL/GenBank/DDBJ databases">
        <authorList>
            <person name="Talla V."/>
            <person name="Backstrom N."/>
        </authorList>
    </citation>
    <scope>NUCLEOTIDE SEQUENCE [LARGE SCALE GENOMIC DNA]</scope>
</reference>
<protein>
    <recommendedName>
        <fullName evidence="3">DUF4795 domain-containing protein</fullName>
    </recommendedName>
</protein>
<feature type="compositionally biased region" description="Basic residues" evidence="2">
    <location>
        <begin position="109"/>
        <end position="118"/>
    </location>
</feature>
<feature type="region of interest" description="Disordered" evidence="2">
    <location>
        <begin position="95"/>
        <end position="155"/>
    </location>
</feature>
<dbReference type="Proteomes" id="UP000324832">
    <property type="component" value="Unassembled WGS sequence"/>
</dbReference>
<feature type="compositionally biased region" description="Polar residues" evidence="2">
    <location>
        <begin position="119"/>
        <end position="130"/>
    </location>
</feature>
<feature type="region of interest" description="Disordered" evidence="2">
    <location>
        <begin position="467"/>
        <end position="491"/>
    </location>
</feature>
<name>A0A5E4QGY4_9NEOP</name>
<feature type="coiled-coil region" evidence="1">
    <location>
        <begin position="190"/>
        <end position="241"/>
    </location>
</feature>
<dbReference type="Pfam" id="PF16043">
    <property type="entry name" value="DUF4795"/>
    <property type="match status" value="1"/>
</dbReference>
<evidence type="ECO:0000259" key="3">
    <source>
        <dbReference type="Pfam" id="PF16043"/>
    </source>
</evidence>
<gene>
    <name evidence="4" type="ORF">LSINAPIS_LOCUS7828</name>
</gene>
<evidence type="ECO:0000313" key="5">
    <source>
        <dbReference type="Proteomes" id="UP000324832"/>
    </source>
</evidence>
<dbReference type="EMBL" id="FZQP02002658">
    <property type="protein sequence ID" value="VVC96291.1"/>
    <property type="molecule type" value="Genomic_DNA"/>
</dbReference>
<accession>A0A5E4QGY4</accession>
<feature type="domain" description="DUF4795" evidence="3">
    <location>
        <begin position="276"/>
        <end position="472"/>
    </location>
</feature>
<keyword evidence="5" id="KW-1185">Reference proteome</keyword>
<dbReference type="PANTHER" id="PTHR47080:SF1">
    <property type="entry name" value="CHROMOSOME 16 OPEN READING FRAME 96"/>
    <property type="match status" value="1"/>
</dbReference>
<evidence type="ECO:0000256" key="1">
    <source>
        <dbReference type="SAM" id="Coils"/>
    </source>
</evidence>
<feature type="compositionally biased region" description="Basic and acidic residues" evidence="2">
    <location>
        <begin position="142"/>
        <end position="151"/>
    </location>
</feature>
<dbReference type="AlphaFoldDB" id="A0A5E4QGY4"/>
<dbReference type="PANTHER" id="PTHR47080">
    <property type="entry name" value="CHROMOSOME 16 OPEN READING FRAME 96"/>
    <property type="match status" value="1"/>
</dbReference>
<evidence type="ECO:0000256" key="2">
    <source>
        <dbReference type="SAM" id="MobiDB-lite"/>
    </source>
</evidence>
<evidence type="ECO:0000313" key="4">
    <source>
        <dbReference type="EMBL" id="VVC96291.1"/>
    </source>
</evidence>
<feature type="compositionally biased region" description="Basic and acidic residues" evidence="2">
    <location>
        <begin position="95"/>
        <end position="108"/>
    </location>
</feature>
<dbReference type="InterPro" id="IPR032013">
    <property type="entry name" value="DUF4795"/>
</dbReference>
<proteinExistence type="predicted"/>